<reference evidence="2 3" key="1">
    <citation type="submission" date="2017-04" db="EMBL/GenBank/DDBJ databases">
        <title>Whole genome sequence of Bdellovibrio bacteriovorus strain SSB218315.</title>
        <authorList>
            <person name="Oyedara O."/>
            <person name="Rodriguez-Perez M.A."/>
        </authorList>
    </citation>
    <scope>NUCLEOTIDE SEQUENCE [LARGE SCALE GENOMIC DNA]</scope>
    <source>
        <strain evidence="2 3">SSB218315</strain>
    </source>
</reference>
<feature type="transmembrane region" description="Helical" evidence="1">
    <location>
        <begin position="67"/>
        <end position="90"/>
    </location>
</feature>
<accession>A0A1Z3NAZ8</accession>
<dbReference type="Pfam" id="PF10985">
    <property type="entry name" value="DUF2805"/>
    <property type="match status" value="1"/>
</dbReference>
<dbReference type="AlphaFoldDB" id="A0A1Z3NAZ8"/>
<proteinExistence type="predicted"/>
<dbReference type="RefSeq" id="WP_088566059.1">
    <property type="nucleotide sequence ID" value="NZ_CP020946.1"/>
</dbReference>
<protein>
    <submittedName>
        <fullName evidence="2">TIGR03643 family protein</fullName>
    </submittedName>
</protein>
<evidence type="ECO:0000256" key="1">
    <source>
        <dbReference type="SAM" id="Phobius"/>
    </source>
</evidence>
<dbReference type="InterPro" id="IPR019882">
    <property type="entry name" value="CHP03643"/>
</dbReference>
<keyword evidence="1" id="KW-1133">Transmembrane helix</keyword>
<keyword evidence="1" id="KW-0472">Membrane</keyword>
<evidence type="ECO:0000313" key="3">
    <source>
        <dbReference type="Proteomes" id="UP000197003"/>
    </source>
</evidence>
<dbReference type="EMBL" id="CP020946">
    <property type="protein sequence ID" value="ASD64601.1"/>
    <property type="molecule type" value="Genomic_DNA"/>
</dbReference>
<dbReference type="OrthoDB" id="289296at2"/>
<dbReference type="NCBIfam" id="TIGR03643">
    <property type="entry name" value="TIGR03643 family protein"/>
    <property type="match status" value="1"/>
</dbReference>
<organism evidence="2 3">
    <name type="scientific">Bdellovibrio bacteriovorus</name>
    <dbReference type="NCBI Taxonomy" id="959"/>
    <lineage>
        <taxon>Bacteria</taxon>
        <taxon>Pseudomonadati</taxon>
        <taxon>Bdellovibrionota</taxon>
        <taxon>Bdellovibrionia</taxon>
        <taxon>Bdellovibrionales</taxon>
        <taxon>Pseudobdellovibrionaceae</taxon>
        <taxon>Bdellovibrio</taxon>
    </lineage>
</organism>
<sequence length="100" mass="11754">MGISKELKKKFAGFSEEDRARLVRMGWEDRTTFEVIAVQFGLSPNEFVHFMRSVLSGNAFSRWRRRVFVVLFFSFQCFFRPASQGFFVTLSDNKIQGKLR</sequence>
<name>A0A1Z3NAZ8_BDEBC</name>
<dbReference type="Proteomes" id="UP000197003">
    <property type="component" value="Chromosome"/>
</dbReference>
<evidence type="ECO:0000313" key="2">
    <source>
        <dbReference type="EMBL" id="ASD64601.1"/>
    </source>
</evidence>
<keyword evidence="1" id="KW-0812">Transmembrane</keyword>
<gene>
    <name evidence="2" type="ORF">B9G79_13975</name>
</gene>